<dbReference type="GO" id="GO:0034707">
    <property type="term" value="C:chloride channel complex"/>
    <property type="evidence" value="ECO:0007669"/>
    <property type="project" value="UniProtKB-KW"/>
</dbReference>
<dbReference type="EMBL" id="AUSU01010326">
    <property type="protein sequence ID" value="EPS57347.1"/>
    <property type="molecule type" value="Genomic_DNA"/>
</dbReference>
<dbReference type="Gene3D" id="1.10.3080.10">
    <property type="entry name" value="Clc chloride channel"/>
    <property type="match status" value="1"/>
</dbReference>
<keyword evidence="7" id="KW-0869">Chloride channel</keyword>
<dbReference type="AlphaFoldDB" id="S8DDG7"/>
<keyword evidence="8" id="KW-0868">Chloride</keyword>
<keyword evidence="5" id="KW-0406">Ion transport</keyword>
<dbReference type="GO" id="GO:0009535">
    <property type="term" value="C:chloroplast thylakoid membrane"/>
    <property type="evidence" value="ECO:0007669"/>
    <property type="project" value="TreeGrafter"/>
</dbReference>
<comment type="caution">
    <text evidence="11">The sequence shown here is derived from an EMBL/GenBank/DDBJ whole genome shotgun (WGS) entry which is preliminary data.</text>
</comment>
<keyword evidence="4 10" id="KW-1133">Transmembrane helix</keyword>
<accession>S8DDG7</accession>
<evidence type="ECO:0000256" key="2">
    <source>
        <dbReference type="ARBA" id="ARBA00022448"/>
    </source>
</evidence>
<reference evidence="11 12" key="1">
    <citation type="journal article" date="2013" name="BMC Genomics">
        <title>The miniature genome of a carnivorous plant Genlisea aurea contains a low number of genes and short non-coding sequences.</title>
        <authorList>
            <person name="Leushkin E.V."/>
            <person name="Sutormin R.A."/>
            <person name="Nabieva E.R."/>
            <person name="Penin A.A."/>
            <person name="Kondrashov A.S."/>
            <person name="Logacheva M.D."/>
        </authorList>
    </citation>
    <scope>NUCLEOTIDE SEQUENCE [LARGE SCALE GENOMIC DNA]</scope>
</reference>
<evidence type="ECO:0000256" key="7">
    <source>
        <dbReference type="ARBA" id="ARBA00023173"/>
    </source>
</evidence>
<evidence type="ECO:0000256" key="9">
    <source>
        <dbReference type="ARBA" id="ARBA00023303"/>
    </source>
</evidence>
<dbReference type="PRINTS" id="PR00762">
    <property type="entry name" value="CLCHANNEL"/>
</dbReference>
<dbReference type="PANTHER" id="PTHR43427:SF6">
    <property type="entry name" value="CHLORIDE CHANNEL PROTEIN CLC-E"/>
    <property type="match status" value="1"/>
</dbReference>
<evidence type="ECO:0000256" key="1">
    <source>
        <dbReference type="ARBA" id="ARBA00004141"/>
    </source>
</evidence>
<proteinExistence type="predicted"/>
<dbReference type="OrthoDB" id="4564at2759"/>
<dbReference type="GO" id="GO:0005254">
    <property type="term" value="F:chloride channel activity"/>
    <property type="evidence" value="ECO:0007669"/>
    <property type="project" value="UniProtKB-KW"/>
</dbReference>
<feature type="non-terminal residue" evidence="11">
    <location>
        <position position="221"/>
    </location>
</feature>
<name>S8DDG7_9LAMI</name>
<dbReference type="Pfam" id="PF00654">
    <property type="entry name" value="Voltage_CLC"/>
    <property type="match status" value="1"/>
</dbReference>
<evidence type="ECO:0000313" key="12">
    <source>
        <dbReference type="Proteomes" id="UP000015453"/>
    </source>
</evidence>
<sequence>SSAILLACAVGLFTGLAVVFFNYAVHEIRDLCWGGIPDRGASWLREEPLELKWAYTVLIPAFGGLLVSLLNMTRTAVEDSTDATMSGMKSSIKPILKTMAACATLGTGNSLGPEGPSVEIGVSIAKAIGTFFDKPAQNKRSLIAAGSAAGLSSGFNAAVAGCFFAVESALWPSPTESTLSVTNATSMVILSAVIASVISEVGLGSEPAFAVPVYEFVSPGG</sequence>
<evidence type="ECO:0000256" key="4">
    <source>
        <dbReference type="ARBA" id="ARBA00022989"/>
    </source>
</evidence>
<keyword evidence="2" id="KW-0813">Transport</keyword>
<evidence type="ECO:0000256" key="8">
    <source>
        <dbReference type="ARBA" id="ARBA00023214"/>
    </source>
</evidence>
<dbReference type="InterPro" id="IPR050368">
    <property type="entry name" value="ClC-type_chloride_channel"/>
</dbReference>
<evidence type="ECO:0000256" key="3">
    <source>
        <dbReference type="ARBA" id="ARBA00022692"/>
    </source>
</evidence>
<keyword evidence="6 10" id="KW-0472">Membrane</keyword>
<comment type="subcellular location">
    <subcellularLocation>
        <location evidence="1">Membrane</location>
        <topology evidence="1">Multi-pass membrane protein</topology>
    </subcellularLocation>
</comment>
<evidence type="ECO:0000256" key="5">
    <source>
        <dbReference type="ARBA" id="ARBA00023065"/>
    </source>
</evidence>
<dbReference type="Proteomes" id="UP000015453">
    <property type="component" value="Unassembled WGS sequence"/>
</dbReference>
<organism evidence="11 12">
    <name type="scientific">Genlisea aurea</name>
    <dbReference type="NCBI Taxonomy" id="192259"/>
    <lineage>
        <taxon>Eukaryota</taxon>
        <taxon>Viridiplantae</taxon>
        <taxon>Streptophyta</taxon>
        <taxon>Embryophyta</taxon>
        <taxon>Tracheophyta</taxon>
        <taxon>Spermatophyta</taxon>
        <taxon>Magnoliopsida</taxon>
        <taxon>eudicotyledons</taxon>
        <taxon>Gunneridae</taxon>
        <taxon>Pentapetalae</taxon>
        <taxon>asterids</taxon>
        <taxon>lamiids</taxon>
        <taxon>Lamiales</taxon>
        <taxon>Lentibulariaceae</taxon>
        <taxon>Genlisea</taxon>
    </lineage>
</organism>
<protein>
    <recommendedName>
        <fullName evidence="13">Chloride channel protein</fullName>
    </recommendedName>
</protein>
<gene>
    <name evidence="11" type="ORF">M569_17471</name>
</gene>
<dbReference type="InterPro" id="IPR014743">
    <property type="entry name" value="Cl-channel_core"/>
</dbReference>
<feature type="non-terminal residue" evidence="11">
    <location>
        <position position="1"/>
    </location>
</feature>
<keyword evidence="12" id="KW-1185">Reference proteome</keyword>
<feature type="transmembrane region" description="Helical" evidence="10">
    <location>
        <begin position="53"/>
        <end position="70"/>
    </location>
</feature>
<dbReference type="PANTHER" id="PTHR43427">
    <property type="entry name" value="CHLORIDE CHANNEL PROTEIN CLC-E"/>
    <property type="match status" value="1"/>
</dbReference>
<evidence type="ECO:0000313" key="11">
    <source>
        <dbReference type="EMBL" id="EPS57347.1"/>
    </source>
</evidence>
<dbReference type="SUPFAM" id="SSF81340">
    <property type="entry name" value="Clc chloride channel"/>
    <property type="match status" value="1"/>
</dbReference>
<evidence type="ECO:0000256" key="10">
    <source>
        <dbReference type="SAM" id="Phobius"/>
    </source>
</evidence>
<keyword evidence="9" id="KW-0407">Ion channel</keyword>
<evidence type="ECO:0008006" key="13">
    <source>
        <dbReference type="Google" id="ProtNLM"/>
    </source>
</evidence>
<evidence type="ECO:0000256" key="6">
    <source>
        <dbReference type="ARBA" id="ARBA00023136"/>
    </source>
</evidence>
<dbReference type="InterPro" id="IPR001807">
    <property type="entry name" value="ClC"/>
</dbReference>
<keyword evidence="3 10" id="KW-0812">Transmembrane</keyword>
<dbReference type="CDD" id="cd00400">
    <property type="entry name" value="Voltage_gated_ClC"/>
    <property type="match status" value="1"/>
</dbReference>